<name>A0ABR4Z4J6_9NOCA</name>
<dbReference type="Proteomes" id="UP000031364">
    <property type="component" value="Unassembled WGS sequence"/>
</dbReference>
<accession>A0ABR4Z4J6</accession>
<keyword evidence="2" id="KW-1185">Reference proteome</keyword>
<proteinExistence type="predicted"/>
<organism evidence="1 2">
    <name type="scientific">Nocardia vulneris</name>
    <dbReference type="NCBI Taxonomy" id="1141657"/>
    <lineage>
        <taxon>Bacteria</taxon>
        <taxon>Bacillati</taxon>
        <taxon>Actinomycetota</taxon>
        <taxon>Actinomycetes</taxon>
        <taxon>Mycobacteriales</taxon>
        <taxon>Nocardiaceae</taxon>
        <taxon>Nocardia</taxon>
    </lineage>
</organism>
<dbReference type="RefSeq" id="WP_043680886.1">
    <property type="nucleotide sequence ID" value="NZ_BDCI01000055.1"/>
</dbReference>
<reference evidence="1 2" key="1">
    <citation type="journal article" date="2014" name="Int. J. Syst. Evol. Microbiol.">
        <title>Nocardia vulneris sp. nov., isolated from wounds of human patients in North America.</title>
        <authorList>
            <person name="Lasker B.A."/>
            <person name="Bell M."/>
            <person name="Klenk H.P."/>
            <person name="Sproer C."/>
            <person name="Schumann C."/>
            <person name="Schumann P."/>
            <person name="Brown J.M."/>
        </authorList>
    </citation>
    <scope>NUCLEOTIDE SEQUENCE [LARGE SCALE GENOMIC DNA]</scope>
    <source>
        <strain evidence="1 2">W9851</strain>
    </source>
</reference>
<gene>
    <name evidence="1" type="ORF">FG87_38100</name>
</gene>
<sequence>MKVYTDSFLNAVANYLRKTDELDIAEVYTFEERTQYTGGCDTCGYDETVVDISYKDFDGRIREYTFSGNFAQLVRGLTEC</sequence>
<comment type="caution">
    <text evidence="1">The sequence shown here is derived from an EMBL/GenBank/DDBJ whole genome shotgun (WGS) entry which is preliminary data.</text>
</comment>
<dbReference type="EMBL" id="JNFP01000075">
    <property type="protein sequence ID" value="KIA60240.1"/>
    <property type="molecule type" value="Genomic_DNA"/>
</dbReference>
<protein>
    <submittedName>
        <fullName evidence="1">Uncharacterized protein</fullName>
    </submittedName>
</protein>
<evidence type="ECO:0000313" key="2">
    <source>
        <dbReference type="Proteomes" id="UP000031364"/>
    </source>
</evidence>
<evidence type="ECO:0000313" key="1">
    <source>
        <dbReference type="EMBL" id="KIA60240.1"/>
    </source>
</evidence>